<proteinExistence type="predicted"/>
<dbReference type="Proteomes" id="UP000694904">
    <property type="component" value="Chromosome 3"/>
</dbReference>
<sequence>MFRLQCVRSVLHMVRNYCLKSQKNAVVIAAAVRTPNSLECGDEEDQLAGMVIDELVKRTSAPRDEFKKLIICTSSEIVNNDSLSSVAKALGLKSCQAHTIKNAACSVSGLEMSLECLQQDEAGWIILGDTRANIKHEEKDDILHSELLTTANNWFRKARDKVKKESLSTVCPGAAAVALTTAKTAERLQLQPLAIVREFFMEQDNEHAIFRLAGSQPIQLTDVHSWELVINKELKKQLGTLVELDVNEVRTHDSRQITASHLLTHTVHALPAGSLGCVIMEASDGRCVLMVLEKIIPAPNLPESLPQLTLYTKEPCPLCDDLVKKLEQNFAGEFELKKVFIDRKENVRYLRLFRYDIPVLFLNGQFLCMHSLNEPVLRERLNALKAIGVKQKKKA</sequence>
<dbReference type="RefSeq" id="XP_017857255.1">
    <property type="nucleotide sequence ID" value="XM_018001766.1"/>
</dbReference>
<reference evidence="2" key="3">
    <citation type="submission" date="2025-08" db="UniProtKB">
        <authorList>
            <consortium name="RefSeq"/>
        </authorList>
    </citation>
    <scope>IDENTIFICATION</scope>
    <source>
        <tissue evidence="2">Whole organism</tissue>
    </source>
</reference>
<dbReference type="InterPro" id="IPR036249">
    <property type="entry name" value="Thioredoxin-like_sf"/>
</dbReference>
<dbReference type="Pfam" id="PF05768">
    <property type="entry name" value="Glrx-like"/>
    <property type="match status" value="1"/>
</dbReference>
<gene>
    <name evidence="2" type="primary">LOC108609970</name>
</gene>
<dbReference type="Gene3D" id="3.40.30.10">
    <property type="entry name" value="Glutaredoxin"/>
    <property type="match status" value="1"/>
</dbReference>
<reference evidence="1" key="2">
    <citation type="journal article" date="2016" name="G3 (Bethesda)">
        <title>Genome Evolution in Three Species of Cactophilic Drosophila.</title>
        <authorList>
            <person name="Sanchez-Flores A."/>
            <person name="Penazola F."/>
            <person name="Carpinteyro-Ponce J."/>
            <person name="Nazario-Yepiz N."/>
            <person name="Abreu-Goodger C."/>
            <person name="Machado C.A."/>
            <person name="Markow T.A."/>
        </authorList>
    </citation>
    <scope>NUCLEOTIDE SEQUENCE [LARGE SCALE GENOMIC DNA]</scope>
</reference>
<accession>A0ABM1NQL9</accession>
<dbReference type="PANTHER" id="PTHR33558">
    <property type="entry name" value="GLUTAREDOXIN-LIKE PROTEIN C5ORF63 HOMOLOG"/>
    <property type="match status" value="1"/>
</dbReference>
<reference evidence="1" key="1">
    <citation type="journal article" date="1997" name="Nucleic Acids Res.">
        <title>tRNAscan-SE: a program for improved detection of transfer RNA genes in genomic sequence.</title>
        <authorList>
            <person name="Lowe T.M."/>
            <person name="Eddy S.R."/>
        </authorList>
    </citation>
    <scope>NUCLEOTIDE SEQUENCE [LARGE SCALE GENOMIC DNA]</scope>
</reference>
<protein>
    <submittedName>
        <fullName evidence="2">Uncharacterized protein LOC108609970</fullName>
    </submittedName>
</protein>
<dbReference type="InterPro" id="IPR052565">
    <property type="entry name" value="Glutaredoxin-like_YDR286C"/>
</dbReference>
<organism evidence="1 2">
    <name type="scientific">Drosophila arizonae</name>
    <name type="common">Fruit fly</name>
    <dbReference type="NCBI Taxonomy" id="7263"/>
    <lineage>
        <taxon>Eukaryota</taxon>
        <taxon>Metazoa</taxon>
        <taxon>Ecdysozoa</taxon>
        <taxon>Arthropoda</taxon>
        <taxon>Hexapoda</taxon>
        <taxon>Insecta</taxon>
        <taxon>Pterygota</taxon>
        <taxon>Neoptera</taxon>
        <taxon>Endopterygota</taxon>
        <taxon>Diptera</taxon>
        <taxon>Brachycera</taxon>
        <taxon>Muscomorpha</taxon>
        <taxon>Ephydroidea</taxon>
        <taxon>Drosophilidae</taxon>
        <taxon>Drosophila</taxon>
    </lineage>
</organism>
<name>A0ABM1NQL9_DROAR</name>
<keyword evidence="1" id="KW-1185">Reference proteome</keyword>
<evidence type="ECO:0000313" key="2">
    <source>
        <dbReference type="RefSeq" id="XP_017857255.1"/>
    </source>
</evidence>
<dbReference type="SUPFAM" id="SSF53901">
    <property type="entry name" value="Thiolase-like"/>
    <property type="match status" value="1"/>
</dbReference>
<evidence type="ECO:0000313" key="1">
    <source>
        <dbReference type="Proteomes" id="UP000694904"/>
    </source>
</evidence>
<dbReference type="GeneID" id="108609970"/>
<dbReference type="InterPro" id="IPR008554">
    <property type="entry name" value="Glutaredoxin-like"/>
</dbReference>
<dbReference type="PANTHER" id="PTHR33558:SF1">
    <property type="entry name" value="GLUTAREDOXIN-LIKE PROTEIN C5ORF63 HOMOLOG"/>
    <property type="match status" value="1"/>
</dbReference>
<dbReference type="SUPFAM" id="SSF52833">
    <property type="entry name" value="Thioredoxin-like"/>
    <property type="match status" value="1"/>
</dbReference>
<dbReference type="Gene3D" id="3.40.47.10">
    <property type="match status" value="1"/>
</dbReference>
<dbReference type="InterPro" id="IPR016039">
    <property type="entry name" value="Thiolase-like"/>
</dbReference>